<feature type="transmembrane region" description="Helical" evidence="1">
    <location>
        <begin position="95"/>
        <end position="115"/>
    </location>
</feature>
<dbReference type="Proteomes" id="UP000235371">
    <property type="component" value="Unassembled WGS sequence"/>
</dbReference>
<name>A0A2J6SJD2_9HELO</name>
<feature type="transmembrane region" description="Helical" evidence="1">
    <location>
        <begin position="164"/>
        <end position="186"/>
    </location>
</feature>
<dbReference type="RefSeq" id="XP_024727782.1">
    <property type="nucleotide sequence ID" value="XM_024882054.1"/>
</dbReference>
<dbReference type="STRING" id="1095630.A0A2J6SJD2"/>
<feature type="transmembrane region" description="Helical" evidence="1">
    <location>
        <begin position="6"/>
        <end position="27"/>
    </location>
</feature>
<evidence type="ECO:0000313" key="3">
    <source>
        <dbReference type="Proteomes" id="UP000235371"/>
    </source>
</evidence>
<keyword evidence="1" id="KW-0472">Membrane</keyword>
<dbReference type="InParanoid" id="A0A2J6SJD2"/>
<dbReference type="OrthoDB" id="2896006at2759"/>
<gene>
    <name evidence="2" type="ORF">K444DRAFT_622215</name>
</gene>
<sequence length="335" mass="36979">MPAWGALLVGTTFLISLGIWFTISYTFGRVLTTLLMIESPQEAITFEPLAIEDPDSTINKDPEQPARPAYITSSFRRTVKHLQAVGGFRGRFRGFAVFIVNAILVRWIARMLVFIPFVPYGVAGVIAAVICAQLPLAWTQIVISEPNPKSWYRRIPSPRVWRKVAVPTAVLAVAEQITILVPLRLFELAGFTQDAKTIAQLSPHDQAMLSLKGFSIFVLSVVLGFLLVLPANVTLTRVQASLLPDTDETIVPFDRSFGGKVIPEIVGGNGVVSMLDAWKTFDWSSRIRLIKAYAKVYALTMLVTFFFTICLTAEMFLIAGKDWASVLPGDGSKDL</sequence>
<reference evidence="2 3" key="1">
    <citation type="submission" date="2016-04" db="EMBL/GenBank/DDBJ databases">
        <title>A degradative enzymes factory behind the ericoid mycorrhizal symbiosis.</title>
        <authorList>
            <consortium name="DOE Joint Genome Institute"/>
            <person name="Martino E."/>
            <person name="Morin E."/>
            <person name="Grelet G."/>
            <person name="Kuo A."/>
            <person name="Kohler A."/>
            <person name="Daghino S."/>
            <person name="Barry K."/>
            <person name="Choi C."/>
            <person name="Cichocki N."/>
            <person name="Clum A."/>
            <person name="Copeland A."/>
            <person name="Hainaut M."/>
            <person name="Haridas S."/>
            <person name="Labutti K."/>
            <person name="Lindquist E."/>
            <person name="Lipzen A."/>
            <person name="Khouja H.-R."/>
            <person name="Murat C."/>
            <person name="Ohm R."/>
            <person name="Olson A."/>
            <person name="Spatafora J."/>
            <person name="Veneault-Fourrey C."/>
            <person name="Henrissat B."/>
            <person name="Grigoriev I."/>
            <person name="Martin F."/>
            <person name="Perotto S."/>
        </authorList>
    </citation>
    <scope>NUCLEOTIDE SEQUENCE [LARGE SCALE GENOMIC DNA]</scope>
    <source>
        <strain evidence="2 3">E</strain>
    </source>
</reference>
<evidence type="ECO:0008006" key="4">
    <source>
        <dbReference type="Google" id="ProtNLM"/>
    </source>
</evidence>
<feature type="transmembrane region" description="Helical" evidence="1">
    <location>
        <begin position="121"/>
        <end position="143"/>
    </location>
</feature>
<keyword evidence="3" id="KW-1185">Reference proteome</keyword>
<feature type="transmembrane region" description="Helical" evidence="1">
    <location>
        <begin position="296"/>
        <end position="319"/>
    </location>
</feature>
<protein>
    <recommendedName>
        <fullName evidence="4">Ubiquitin carrier protein</fullName>
    </recommendedName>
</protein>
<accession>A0A2J6SJD2</accession>
<keyword evidence="1" id="KW-0812">Transmembrane</keyword>
<dbReference type="GeneID" id="36590131"/>
<evidence type="ECO:0000313" key="2">
    <source>
        <dbReference type="EMBL" id="PMD50878.1"/>
    </source>
</evidence>
<dbReference type="AlphaFoldDB" id="A0A2J6SJD2"/>
<dbReference type="EMBL" id="KZ613913">
    <property type="protein sequence ID" value="PMD50878.1"/>
    <property type="molecule type" value="Genomic_DNA"/>
</dbReference>
<proteinExistence type="predicted"/>
<feature type="transmembrane region" description="Helical" evidence="1">
    <location>
        <begin position="206"/>
        <end position="229"/>
    </location>
</feature>
<organism evidence="2 3">
    <name type="scientific">Hyaloscypha bicolor E</name>
    <dbReference type="NCBI Taxonomy" id="1095630"/>
    <lineage>
        <taxon>Eukaryota</taxon>
        <taxon>Fungi</taxon>
        <taxon>Dikarya</taxon>
        <taxon>Ascomycota</taxon>
        <taxon>Pezizomycotina</taxon>
        <taxon>Leotiomycetes</taxon>
        <taxon>Helotiales</taxon>
        <taxon>Hyaloscyphaceae</taxon>
        <taxon>Hyaloscypha</taxon>
        <taxon>Hyaloscypha bicolor</taxon>
    </lineage>
</organism>
<keyword evidence="1" id="KW-1133">Transmembrane helix</keyword>
<evidence type="ECO:0000256" key="1">
    <source>
        <dbReference type="SAM" id="Phobius"/>
    </source>
</evidence>